<dbReference type="InterPro" id="IPR001320">
    <property type="entry name" value="Iontro_rcpt_C"/>
</dbReference>
<dbReference type="EMBL" id="AFGF01000040">
    <property type="protein sequence ID" value="EGO64928.1"/>
    <property type="molecule type" value="Genomic_DNA"/>
</dbReference>
<evidence type="ECO:0000259" key="6">
    <source>
        <dbReference type="SMART" id="SM00079"/>
    </source>
</evidence>
<gene>
    <name evidence="7" type="ORF">ALO_04983</name>
</gene>
<evidence type="ECO:0000256" key="2">
    <source>
        <dbReference type="ARBA" id="ARBA00010333"/>
    </source>
</evidence>
<comment type="caution">
    <text evidence="7">The sequence shown here is derived from an EMBL/GenBank/DDBJ whole genome shotgun (WGS) entry which is preliminary data.</text>
</comment>
<feature type="domain" description="Solute-binding protein family 3/N-terminal" evidence="5">
    <location>
        <begin position="37"/>
        <end position="258"/>
    </location>
</feature>
<dbReference type="SMART" id="SM00079">
    <property type="entry name" value="PBPe"/>
    <property type="match status" value="1"/>
</dbReference>
<dbReference type="Pfam" id="PF00497">
    <property type="entry name" value="SBP_bac_3"/>
    <property type="match status" value="1"/>
</dbReference>
<keyword evidence="8" id="KW-1185">Reference proteome</keyword>
<dbReference type="eggNOG" id="COG0834">
    <property type="taxonomic scope" value="Bacteria"/>
</dbReference>
<evidence type="ECO:0000259" key="5">
    <source>
        <dbReference type="SMART" id="SM00062"/>
    </source>
</evidence>
<keyword evidence="3" id="KW-0732">Signal</keyword>
<dbReference type="STRING" id="1009370.ALO_04983"/>
<dbReference type="GO" id="GO:0015276">
    <property type="term" value="F:ligand-gated monoatomic ion channel activity"/>
    <property type="evidence" value="ECO:0007669"/>
    <property type="project" value="InterPro"/>
</dbReference>
<dbReference type="AlphaFoldDB" id="F7NG10"/>
<evidence type="ECO:0000256" key="4">
    <source>
        <dbReference type="RuleBase" id="RU003744"/>
    </source>
</evidence>
<protein>
    <submittedName>
        <fullName evidence="7">Extracellular solute-binding protein family 3</fullName>
    </submittedName>
</protein>
<comment type="similarity">
    <text evidence="2 4">Belongs to the bacterial solute-binding protein 3 family.</text>
</comment>
<dbReference type="PANTHER" id="PTHR35936:SF17">
    <property type="entry name" value="ARGININE-BINDING EXTRACELLULAR PROTEIN ARTP"/>
    <property type="match status" value="1"/>
</dbReference>
<evidence type="ECO:0000256" key="1">
    <source>
        <dbReference type="ARBA" id="ARBA00004196"/>
    </source>
</evidence>
<accession>F7NG10</accession>
<dbReference type="RefSeq" id="WP_004093396.1">
    <property type="nucleotide sequence ID" value="NZ_AFGF01000040.1"/>
</dbReference>
<dbReference type="GO" id="GO:0030313">
    <property type="term" value="C:cell envelope"/>
    <property type="evidence" value="ECO:0007669"/>
    <property type="project" value="UniProtKB-SubCell"/>
</dbReference>
<reference evidence="7 8" key="1">
    <citation type="journal article" date="2011" name="EMBO J.">
        <title>Structural diversity of bacterial flagellar motors.</title>
        <authorList>
            <person name="Chen S."/>
            <person name="Beeby M."/>
            <person name="Murphy G.E."/>
            <person name="Leadbetter J.R."/>
            <person name="Hendrixson D.R."/>
            <person name="Briegel A."/>
            <person name="Li Z."/>
            <person name="Shi J."/>
            <person name="Tocheva E.I."/>
            <person name="Muller A."/>
            <person name="Dobro M.J."/>
            <person name="Jensen G.J."/>
        </authorList>
    </citation>
    <scope>NUCLEOTIDE SEQUENCE [LARGE SCALE GENOMIC DNA]</scope>
    <source>
        <strain evidence="7 8">DSM 6540</strain>
    </source>
</reference>
<dbReference type="InterPro" id="IPR001638">
    <property type="entry name" value="Solute-binding_3/MltF_N"/>
</dbReference>
<dbReference type="Gene3D" id="3.40.190.10">
    <property type="entry name" value="Periplasmic binding protein-like II"/>
    <property type="match status" value="2"/>
</dbReference>
<dbReference type="CDD" id="cd13624">
    <property type="entry name" value="PBP2_Arg_Lys_His"/>
    <property type="match status" value="1"/>
</dbReference>
<dbReference type="SMART" id="SM00062">
    <property type="entry name" value="PBPb"/>
    <property type="match status" value="1"/>
</dbReference>
<name>F7NG10_9FIRM</name>
<dbReference type="OrthoDB" id="9774451at2"/>
<dbReference type="Proteomes" id="UP000003240">
    <property type="component" value="Unassembled WGS sequence"/>
</dbReference>
<feature type="domain" description="Ionotropic glutamate receptor C-terminal" evidence="6">
    <location>
        <begin position="37"/>
        <end position="257"/>
    </location>
</feature>
<proteinExistence type="inferred from homology"/>
<dbReference type="InterPro" id="IPR018313">
    <property type="entry name" value="SBP_3_CS"/>
</dbReference>
<sequence>MSKKWIVSIVTGILMAALVLAGCGGQKSTENQAKKPVLKVGTEPSFAPFEFQDETSKDYTGFDMDLIRAIGKELGSEVQIQSMGFDALIPALASGNIDIIISGMTINPERAQKVSFTKPYYQSGLTIIVRADNTAIKGFEDLPGKRLAAQIGTTGAEEGKKITDTTVREFNSPAEAFMELKAGGVDAVINDRPVNDYYLKTSGTKDVKQVGNPLTAEEYGIATAKNNTELAAKIDKALEALKKNGEYDKIYEKWFGKRVQ</sequence>
<dbReference type="PANTHER" id="PTHR35936">
    <property type="entry name" value="MEMBRANE-BOUND LYTIC MUREIN TRANSGLYCOSYLASE F"/>
    <property type="match status" value="1"/>
</dbReference>
<evidence type="ECO:0000256" key="3">
    <source>
        <dbReference type="ARBA" id="ARBA00022729"/>
    </source>
</evidence>
<dbReference type="PROSITE" id="PS01039">
    <property type="entry name" value="SBP_BACTERIAL_3"/>
    <property type="match status" value="1"/>
</dbReference>
<dbReference type="PROSITE" id="PS51257">
    <property type="entry name" value="PROKAR_LIPOPROTEIN"/>
    <property type="match status" value="1"/>
</dbReference>
<comment type="subcellular location">
    <subcellularLocation>
        <location evidence="1">Cell envelope</location>
    </subcellularLocation>
</comment>
<evidence type="ECO:0000313" key="7">
    <source>
        <dbReference type="EMBL" id="EGO64928.1"/>
    </source>
</evidence>
<organism evidence="7 8">
    <name type="scientific">Acetonema longum DSM 6540</name>
    <dbReference type="NCBI Taxonomy" id="1009370"/>
    <lineage>
        <taxon>Bacteria</taxon>
        <taxon>Bacillati</taxon>
        <taxon>Bacillota</taxon>
        <taxon>Negativicutes</taxon>
        <taxon>Acetonemataceae</taxon>
        <taxon>Acetonema</taxon>
    </lineage>
</organism>
<dbReference type="SUPFAM" id="SSF53850">
    <property type="entry name" value="Periplasmic binding protein-like II"/>
    <property type="match status" value="1"/>
</dbReference>
<evidence type="ECO:0000313" key="8">
    <source>
        <dbReference type="Proteomes" id="UP000003240"/>
    </source>
</evidence>
<dbReference type="GO" id="GO:0016020">
    <property type="term" value="C:membrane"/>
    <property type="evidence" value="ECO:0007669"/>
    <property type="project" value="InterPro"/>
</dbReference>